<evidence type="ECO:0000313" key="3">
    <source>
        <dbReference type="EMBL" id="GAX83265.1"/>
    </source>
</evidence>
<dbReference type="Proteomes" id="UP000232323">
    <property type="component" value="Unassembled WGS sequence"/>
</dbReference>
<dbReference type="Pfam" id="PF21040">
    <property type="entry name" value="CEP104-like_TOG"/>
    <property type="match status" value="1"/>
</dbReference>
<evidence type="ECO:0000259" key="2">
    <source>
        <dbReference type="Pfam" id="PF21038"/>
    </source>
</evidence>
<dbReference type="InterPro" id="IPR016024">
    <property type="entry name" value="ARM-type_fold"/>
</dbReference>
<comment type="caution">
    <text evidence="3">The sequence shown here is derived from an EMBL/GenBank/DDBJ whole genome shotgun (WGS) entry which is preliminary data.</text>
</comment>
<dbReference type="EMBL" id="BEGY01000095">
    <property type="protein sequence ID" value="GAX83265.1"/>
    <property type="molecule type" value="Genomic_DNA"/>
</dbReference>
<evidence type="ECO:0000256" key="1">
    <source>
        <dbReference type="SAM" id="MobiDB-lite"/>
    </source>
</evidence>
<feature type="region of interest" description="Disordered" evidence="1">
    <location>
        <begin position="386"/>
        <end position="411"/>
    </location>
</feature>
<dbReference type="Gene3D" id="2.60.120.260">
    <property type="entry name" value="Galactose-binding domain-like"/>
    <property type="match status" value="1"/>
</dbReference>
<dbReference type="AlphaFoldDB" id="A0A250XJK1"/>
<keyword evidence="4" id="KW-1185">Reference proteome</keyword>
<dbReference type="GO" id="GO:0005929">
    <property type="term" value="C:cilium"/>
    <property type="evidence" value="ECO:0007669"/>
    <property type="project" value="TreeGrafter"/>
</dbReference>
<protein>
    <recommendedName>
        <fullName evidence="2">Centrosomal protein CEP104 N-terminal domain-containing protein</fullName>
    </recommendedName>
</protein>
<dbReference type="PANTHER" id="PTHR13371">
    <property type="entry name" value="GLYCINE-, GLUTAMATE-, THIENYLCYCLOHEXYLPIPERIDINE-BINDING PROTEIN"/>
    <property type="match status" value="1"/>
</dbReference>
<dbReference type="Pfam" id="PF21038">
    <property type="entry name" value="CEP104_N"/>
    <property type="match status" value="1"/>
</dbReference>
<dbReference type="PANTHER" id="PTHR13371:SF0">
    <property type="entry name" value="CENTROSOMAL PROTEIN OF 104 KDA"/>
    <property type="match status" value="1"/>
</dbReference>
<dbReference type="InterPro" id="IPR011989">
    <property type="entry name" value="ARM-like"/>
</dbReference>
<organism evidence="3 4">
    <name type="scientific">Chlamydomonas eustigma</name>
    <dbReference type="NCBI Taxonomy" id="1157962"/>
    <lineage>
        <taxon>Eukaryota</taxon>
        <taxon>Viridiplantae</taxon>
        <taxon>Chlorophyta</taxon>
        <taxon>core chlorophytes</taxon>
        <taxon>Chlorophyceae</taxon>
        <taxon>CS clade</taxon>
        <taxon>Chlamydomonadales</taxon>
        <taxon>Chlamydomonadaceae</taxon>
        <taxon>Chlamydomonas</taxon>
    </lineage>
</organism>
<dbReference type="InterPro" id="IPR048739">
    <property type="entry name" value="CEP104_N"/>
</dbReference>
<reference evidence="3 4" key="1">
    <citation type="submission" date="2017-08" db="EMBL/GenBank/DDBJ databases">
        <title>Acidophilic green algal genome provides insights into adaptation to an acidic environment.</title>
        <authorList>
            <person name="Hirooka S."/>
            <person name="Hirose Y."/>
            <person name="Kanesaki Y."/>
            <person name="Higuchi S."/>
            <person name="Fujiwara T."/>
            <person name="Onuma R."/>
            <person name="Era A."/>
            <person name="Ohbayashi R."/>
            <person name="Uzuka A."/>
            <person name="Nozaki H."/>
            <person name="Yoshikawa H."/>
            <person name="Miyagishima S.Y."/>
        </authorList>
    </citation>
    <scope>NUCLEOTIDE SEQUENCE [LARGE SCALE GENOMIC DNA]</scope>
    <source>
        <strain evidence="3 4">NIES-2499</strain>
    </source>
</reference>
<gene>
    <name evidence="3" type="ORF">CEUSTIGMA_g10691.t1</name>
</gene>
<dbReference type="OrthoDB" id="66599at2759"/>
<feature type="region of interest" description="Disordered" evidence="1">
    <location>
        <begin position="437"/>
        <end position="457"/>
    </location>
</feature>
<dbReference type="InterPro" id="IPR052607">
    <property type="entry name" value="CEP104-like"/>
</dbReference>
<dbReference type="Gene3D" id="1.25.10.10">
    <property type="entry name" value="Leucine-rich Repeat Variant"/>
    <property type="match status" value="1"/>
</dbReference>
<name>A0A250XJK1_9CHLO</name>
<dbReference type="InterPro" id="IPR008979">
    <property type="entry name" value="Galactose-bd-like_sf"/>
</dbReference>
<accession>A0A250XJK1</accession>
<dbReference type="SUPFAM" id="SSF48371">
    <property type="entry name" value="ARM repeat"/>
    <property type="match status" value="1"/>
</dbReference>
<evidence type="ECO:0000313" key="4">
    <source>
        <dbReference type="Proteomes" id="UP000232323"/>
    </source>
</evidence>
<proteinExistence type="predicted"/>
<dbReference type="SUPFAM" id="SSF49785">
    <property type="entry name" value="Galactose-binding domain-like"/>
    <property type="match status" value="1"/>
</dbReference>
<sequence length="633" mass="67566">MEYVAFVSAEKTLEPPLTFPYCVQDGPVRELLYHSPQTRGWVSARFPTYPQEILIKLEHASKIQQIQLLSHEYKIATKVEVFVSTAAAGQETSPTATFKRLGYISFDSNERSNHQARELKSVHVNVPATVIKLVAHRSHVNKLNIYNQIGIVALNLIGEPVAPGPDLPPGGYLQLHPPVTREVPYYNAAAADVADLNLDIHVDTVTAAKIRELARAKDAAVAREDYDEAKRIKAGIDRLKVVGQKIAQLEARKRAAVEKEDYDTAKLIKADIDKLRAAGESAAGAADIHQPGTAAAAAGGMPGSRNKDPDEIFGRVLRASNTGQTSPTAAAGSVNNKQAYLIDAHADASIVEEQSFSHPAVTDDPSVSGDYYGGAGGGRGSYPGGAGTLATSYDERPALGKGRYTPTGAGPENAPGLDGMAPPAAAASDYVCDIPAPDGWPRDLPGPEPLSSKDSKEADSVVEVAGEYVARALFSKNWQLREAALNYISSQVLNSASLADNRDAFKTLSKTALRCMKDKVANVFLASLGLFQSLVGSSTGHAVQVASDNCLPMLLDKLGDNNPKLSSAAKDCIMFLSGVKDADLRASANLFIKPVKNQSAWRPVLGILTILQVTQLRTRVHGTLSLASSPSYR</sequence>
<feature type="domain" description="Centrosomal protein CEP104 N-terminal" evidence="2">
    <location>
        <begin position="40"/>
        <end position="158"/>
    </location>
</feature>